<evidence type="ECO:0000313" key="1">
    <source>
        <dbReference type="EMBL" id="EFA45462.1"/>
    </source>
</evidence>
<sequence length="78" mass="9513">MSFDNCRFLFHRQKYGRYRRKSIASVQMGCQVVKNRLSDLFKCFRICKTALIHKHIRDSKKEKKNQKTENCTFFIRCF</sequence>
<reference evidence="1 2" key="1">
    <citation type="submission" date="2009-10" db="EMBL/GenBank/DDBJ databases">
        <authorList>
            <person name="Qin X."/>
            <person name="Bachman B."/>
            <person name="Battles P."/>
            <person name="Bell A."/>
            <person name="Bess C."/>
            <person name="Bickham C."/>
            <person name="Chaboub L."/>
            <person name="Chen D."/>
            <person name="Coyle M."/>
            <person name="Deiros D.R."/>
            <person name="Dinh H."/>
            <person name="Forbes L."/>
            <person name="Fowler G."/>
            <person name="Francisco L."/>
            <person name="Fu Q."/>
            <person name="Gubbala S."/>
            <person name="Hale W."/>
            <person name="Han Y."/>
            <person name="Hemphill L."/>
            <person name="Highlander S.K."/>
            <person name="Hirani K."/>
            <person name="Hogues M."/>
            <person name="Jackson L."/>
            <person name="Jakkamsetti A."/>
            <person name="Javaid M."/>
            <person name="Jiang H."/>
            <person name="Korchina V."/>
            <person name="Kovar C."/>
            <person name="Lara F."/>
            <person name="Lee S."/>
            <person name="Mata R."/>
            <person name="Mathew T."/>
            <person name="Moen C."/>
            <person name="Morales K."/>
            <person name="Munidasa M."/>
            <person name="Nazareth L."/>
            <person name="Ngo R."/>
            <person name="Nguyen L."/>
            <person name="Okwuonu G."/>
            <person name="Ongeri F."/>
            <person name="Patil S."/>
            <person name="Petrosino J."/>
            <person name="Pham C."/>
            <person name="Pham P."/>
            <person name="Pu L.-L."/>
            <person name="Puazo M."/>
            <person name="Raj R."/>
            <person name="Reid J."/>
            <person name="Rouhana J."/>
            <person name="Saada N."/>
            <person name="Shang Y."/>
            <person name="Simmons D."/>
            <person name="Thornton R."/>
            <person name="Warren J."/>
            <person name="Weissenberger G."/>
            <person name="Zhang J."/>
            <person name="Zhang L."/>
            <person name="Zhou C."/>
            <person name="Zhu D."/>
            <person name="Muzny D."/>
            <person name="Worley K."/>
            <person name="Gibbs R."/>
        </authorList>
    </citation>
    <scope>NUCLEOTIDE SEQUENCE [LARGE SCALE GENOMIC DNA]</scope>
    <source>
        <strain evidence="1 2">DSM 17361</strain>
    </source>
</reference>
<dbReference type="EMBL" id="ACKS01000009">
    <property type="protein sequence ID" value="EFA45462.1"/>
    <property type="molecule type" value="Genomic_DNA"/>
</dbReference>
<name>D1PSW0_9BACT</name>
<dbReference type="HOGENOM" id="CLU_2619049_0_0_10"/>
<keyword evidence="2" id="KW-1185">Reference proteome</keyword>
<dbReference type="Proteomes" id="UP000003160">
    <property type="component" value="Unassembled WGS sequence"/>
</dbReference>
<protein>
    <submittedName>
        <fullName evidence="1">Uncharacterized protein</fullName>
    </submittedName>
</protein>
<gene>
    <name evidence="1" type="ORF">HMPREF0645_0053</name>
</gene>
<organism evidence="1 2">
    <name type="scientific">Hallella bergensis DSM 17361</name>
    <dbReference type="NCBI Taxonomy" id="585502"/>
    <lineage>
        <taxon>Bacteria</taxon>
        <taxon>Pseudomonadati</taxon>
        <taxon>Bacteroidota</taxon>
        <taxon>Bacteroidia</taxon>
        <taxon>Bacteroidales</taxon>
        <taxon>Prevotellaceae</taxon>
        <taxon>Hallella</taxon>
    </lineage>
</organism>
<accession>D1PSW0</accession>
<dbReference type="AlphaFoldDB" id="D1PSW0"/>
<comment type="caution">
    <text evidence="1">The sequence shown here is derived from an EMBL/GenBank/DDBJ whole genome shotgun (WGS) entry which is preliminary data.</text>
</comment>
<proteinExistence type="predicted"/>
<evidence type="ECO:0000313" key="2">
    <source>
        <dbReference type="Proteomes" id="UP000003160"/>
    </source>
</evidence>